<dbReference type="Proteomes" id="UP000192247">
    <property type="component" value="Unassembled WGS sequence"/>
</dbReference>
<evidence type="ECO:0000313" key="6">
    <source>
        <dbReference type="Proteomes" id="UP000192247"/>
    </source>
</evidence>
<reference evidence="5 6" key="1">
    <citation type="journal article" date="2017" name="Gigascience">
        <title>Draft genome of the honey bee ectoparasitic mite, Tropilaelaps mercedesae, is shaped by the parasitic life history.</title>
        <authorList>
            <person name="Dong X."/>
            <person name="Armstrong S.D."/>
            <person name="Xia D."/>
            <person name="Makepeace B.L."/>
            <person name="Darby A.C."/>
            <person name="Kadowaki T."/>
        </authorList>
    </citation>
    <scope>NUCLEOTIDE SEQUENCE [LARGE SCALE GENOMIC DNA]</scope>
    <source>
        <strain evidence="5">Wuxi-XJTLU</strain>
    </source>
</reference>
<dbReference type="InterPro" id="IPR012677">
    <property type="entry name" value="Nucleotide-bd_a/b_plait_sf"/>
</dbReference>
<dbReference type="SUPFAM" id="SSF54928">
    <property type="entry name" value="RNA-binding domain, RBD"/>
    <property type="match status" value="1"/>
</dbReference>
<dbReference type="Gene3D" id="3.30.70.330">
    <property type="match status" value="1"/>
</dbReference>
<dbReference type="PROSITE" id="PS50102">
    <property type="entry name" value="RRM"/>
    <property type="match status" value="1"/>
</dbReference>
<comment type="caution">
    <text evidence="5">The sequence shown here is derived from an EMBL/GenBank/DDBJ whole genome shotgun (WGS) entry which is preliminary data.</text>
</comment>
<dbReference type="AlphaFoldDB" id="A0A1V9X6A4"/>
<evidence type="ECO:0000313" key="5">
    <source>
        <dbReference type="EMBL" id="OQR68928.1"/>
    </source>
</evidence>
<evidence type="ECO:0000259" key="4">
    <source>
        <dbReference type="PROSITE" id="PS50102"/>
    </source>
</evidence>
<dbReference type="SMART" id="SM00360">
    <property type="entry name" value="RRM"/>
    <property type="match status" value="1"/>
</dbReference>
<dbReference type="EMBL" id="MNPL01022901">
    <property type="protein sequence ID" value="OQR68928.1"/>
    <property type="molecule type" value="Genomic_DNA"/>
</dbReference>
<organism evidence="5 6">
    <name type="scientific">Tropilaelaps mercedesae</name>
    <dbReference type="NCBI Taxonomy" id="418985"/>
    <lineage>
        <taxon>Eukaryota</taxon>
        <taxon>Metazoa</taxon>
        <taxon>Ecdysozoa</taxon>
        <taxon>Arthropoda</taxon>
        <taxon>Chelicerata</taxon>
        <taxon>Arachnida</taxon>
        <taxon>Acari</taxon>
        <taxon>Parasitiformes</taxon>
        <taxon>Mesostigmata</taxon>
        <taxon>Gamasina</taxon>
        <taxon>Dermanyssoidea</taxon>
        <taxon>Laelapidae</taxon>
        <taxon>Tropilaelaps</taxon>
    </lineage>
</organism>
<evidence type="ECO:0000256" key="1">
    <source>
        <dbReference type="ARBA" id="ARBA00022884"/>
    </source>
</evidence>
<dbReference type="InterPro" id="IPR035979">
    <property type="entry name" value="RBD_domain_sf"/>
</dbReference>
<name>A0A1V9X6A4_9ACAR</name>
<keyword evidence="1 2" id="KW-0694">RNA-binding</keyword>
<sequence length="329" mass="35654">MNRKGSDRMDVDRDRVVYKDRVFVGKLPKGATEHELRSVFENIGLKVNQATIQSSARDTDFAFVSFYDERSVGAALERANKSPLSIRGNAIAVHQAYTRATRKIPRPPFQNSRAPPMRGLRHHEPPLGMQTSPHRASLRVSPVHHASLSPPPPPPPPPPASVHVHGSNGVMANGRSHSMHNSENTNSHLASLYNMNEFVYATYPVTGVLSNGQVVAIQPGPHGLQHHPLYLGGAEYPRHQGQIPYCGSRRGGDVLLPANPGIDASKVEPLSQHLQFVGGTQHEMGVLQTNGAYVTATNIASSLTSRQQQHPIHSAMDHLATVADGALGC</sequence>
<accession>A0A1V9X6A4</accession>
<keyword evidence="6" id="KW-1185">Reference proteome</keyword>
<feature type="compositionally biased region" description="Pro residues" evidence="3">
    <location>
        <begin position="149"/>
        <end position="160"/>
    </location>
</feature>
<proteinExistence type="predicted"/>
<gene>
    <name evidence="5" type="ORF">BIW11_12589</name>
</gene>
<dbReference type="GO" id="GO:0003723">
    <property type="term" value="F:RNA binding"/>
    <property type="evidence" value="ECO:0007669"/>
    <property type="project" value="UniProtKB-UniRule"/>
</dbReference>
<evidence type="ECO:0000256" key="3">
    <source>
        <dbReference type="SAM" id="MobiDB-lite"/>
    </source>
</evidence>
<dbReference type="InParanoid" id="A0A1V9X6A4"/>
<feature type="domain" description="RRM" evidence="4">
    <location>
        <begin position="20"/>
        <end position="98"/>
    </location>
</feature>
<evidence type="ECO:0000256" key="2">
    <source>
        <dbReference type="PROSITE-ProRule" id="PRU00176"/>
    </source>
</evidence>
<protein>
    <recommendedName>
        <fullName evidence="4">RRM domain-containing protein</fullName>
    </recommendedName>
</protein>
<dbReference type="CDD" id="cd00590">
    <property type="entry name" value="RRM_SF"/>
    <property type="match status" value="1"/>
</dbReference>
<dbReference type="PANTHER" id="PTHR11176">
    <property type="entry name" value="BOULE-RELATED"/>
    <property type="match status" value="1"/>
</dbReference>
<dbReference type="Pfam" id="PF00076">
    <property type="entry name" value="RRM_1"/>
    <property type="match status" value="1"/>
</dbReference>
<dbReference type="InterPro" id="IPR000504">
    <property type="entry name" value="RRM_dom"/>
</dbReference>
<dbReference type="PANTHER" id="PTHR11176:SF57">
    <property type="entry name" value="PROTEIN BOULE"/>
    <property type="match status" value="1"/>
</dbReference>
<feature type="region of interest" description="Disordered" evidence="3">
    <location>
        <begin position="105"/>
        <end position="166"/>
    </location>
</feature>